<dbReference type="SUPFAM" id="SSF51391">
    <property type="entry name" value="Thiamin phosphate synthase"/>
    <property type="match status" value="1"/>
</dbReference>
<dbReference type="GO" id="GO:0009228">
    <property type="term" value="P:thiamine biosynthetic process"/>
    <property type="evidence" value="ECO:0007669"/>
    <property type="project" value="UniProtKB-KW"/>
</dbReference>
<dbReference type="UniPathway" id="UPA00060">
    <property type="reaction ID" value="UER00141"/>
</dbReference>
<dbReference type="HAMAP" id="MF_00097">
    <property type="entry name" value="TMP_synthase"/>
    <property type="match status" value="1"/>
</dbReference>
<protein>
    <recommendedName>
        <fullName evidence="9">Thiamine-phosphate synthase</fullName>
        <shortName evidence="9">TP synthase</shortName>
        <shortName evidence="9">TPS</shortName>
        <ecNumber evidence="9">2.5.1.3</ecNumber>
    </recommendedName>
    <alternativeName>
        <fullName evidence="9">Thiamine-phosphate pyrophosphorylase</fullName>
        <shortName evidence="9">TMP pyrophosphorylase</shortName>
        <shortName evidence="9">TMP-PPase</shortName>
    </alternativeName>
</protein>
<gene>
    <name evidence="9" type="primary">thiE</name>
    <name evidence="13" type="ORF">AS033_13370</name>
</gene>
<feature type="binding site" evidence="9">
    <location>
        <position position="69"/>
    </location>
    <ligand>
        <name>4-amino-2-methyl-5-(diphosphooxymethyl)pyrimidine</name>
        <dbReference type="ChEBI" id="CHEBI:57841"/>
    </ligand>
</feature>
<evidence type="ECO:0000256" key="5">
    <source>
        <dbReference type="ARBA" id="ARBA00022977"/>
    </source>
</evidence>
<feature type="domain" description="Thiamine phosphate synthase/TenI" evidence="12">
    <location>
        <begin position="7"/>
        <end position="184"/>
    </location>
</feature>
<keyword evidence="4 9" id="KW-0460">Magnesium</keyword>
<evidence type="ECO:0000256" key="7">
    <source>
        <dbReference type="ARBA" id="ARBA00047851"/>
    </source>
</evidence>
<evidence type="ECO:0000256" key="6">
    <source>
        <dbReference type="ARBA" id="ARBA00047334"/>
    </source>
</evidence>
<dbReference type="Pfam" id="PF02581">
    <property type="entry name" value="TMP-TENI"/>
    <property type="match status" value="1"/>
</dbReference>
<feature type="binding site" evidence="9">
    <location>
        <position position="162"/>
    </location>
    <ligand>
        <name>2-[(2R,5Z)-2-carboxy-4-methylthiazol-5(2H)-ylidene]ethyl phosphate</name>
        <dbReference type="ChEBI" id="CHEBI:62899"/>
    </ligand>
</feature>
<evidence type="ECO:0000256" key="1">
    <source>
        <dbReference type="ARBA" id="ARBA00005165"/>
    </source>
</evidence>
<evidence type="ECO:0000256" key="11">
    <source>
        <dbReference type="RuleBase" id="RU004253"/>
    </source>
</evidence>
<comment type="similarity">
    <text evidence="9 10">Belongs to the thiamine-phosphate synthase family.</text>
</comment>
<dbReference type="EC" id="2.5.1.3" evidence="9"/>
<comment type="catalytic activity">
    <reaction evidence="8 9 10">
        <text>2-[(2R,5Z)-2-carboxy-4-methylthiazol-5(2H)-ylidene]ethyl phosphate + 4-amino-2-methyl-5-(diphosphooxymethyl)pyrimidine + 2 H(+) = thiamine phosphate + CO2 + diphosphate</text>
        <dbReference type="Rhea" id="RHEA:47844"/>
        <dbReference type="ChEBI" id="CHEBI:15378"/>
        <dbReference type="ChEBI" id="CHEBI:16526"/>
        <dbReference type="ChEBI" id="CHEBI:33019"/>
        <dbReference type="ChEBI" id="CHEBI:37575"/>
        <dbReference type="ChEBI" id="CHEBI:57841"/>
        <dbReference type="ChEBI" id="CHEBI:62899"/>
        <dbReference type="EC" id="2.5.1.3"/>
    </reaction>
</comment>
<reference evidence="13 14" key="1">
    <citation type="journal article" date="2015" name="Int. J. Syst. Evol. Microbiol.">
        <title>Exiguobacterium enclense sp. nov., isolated from sediment.</title>
        <authorList>
            <person name="Dastager S.G."/>
            <person name="Mawlankar R."/>
            <person name="Sonalkar V.V."/>
            <person name="Thorat M.N."/>
            <person name="Mual P."/>
            <person name="Verma A."/>
            <person name="Krishnamurthi S."/>
            <person name="Tang S.K."/>
            <person name="Li W.J."/>
        </authorList>
    </citation>
    <scope>NUCLEOTIDE SEQUENCE [LARGE SCALE GENOMIC DNA]</scope>
    <source>
        <strain evidence="13 14">NIO-1109</strain>
    </source>
</reference>
<feature type="binding site" evidence="9">
    <location>
        <begin position="37"/>
        <end position="41"/>
    </location>
    <ligand>
        <name>4-amino-2-methyl-5-(diphosphooxymethyl)pyrimidine</name>
        <dbReference type="ChEBI" id="CHEBI:57841"/>
    </ligand>
</feature>
<dbReference type="GO" id="GO:0004789">
    <property type="term" value="F:thiamine-phosphate diphosphorylase activity"/>
    <property type="evidence" value="ECO:0007669"/>
    <property type="project" value="UniProtKB-UniRule"/>
</dbReference>
<dbReference type="EMBL" id="LNQL01000005">
    <property type="protein sequence ID" value="KSU48122.1"/>
    <property type="molecule type" value="Genomic_DNA"/>
</dbReference>
<dbReference type="Proteomes" id="UP000053797">
    <property type="component" value="Unassembled WGS sequence"/>
</dbReference>
<dbReference type="NCBIfam" id="TIGR00693">
    <property type="entry name" value="thiE"/>
    <property type="match status" value="1"/>
</dbReference>
<comment type="caution">
    <text evidence="13">The sequence shown here is derived from an EMBL/GenBank/DDBJ whole genome shotgun (WGS) entry which is preliminary data.</text>
</comment>
<evidence type="ECO:0000256" key="3">
    <source>
        <dbReference type="ARBA" id="ARBA00022723"/>
    </source>
</evidence>
<keyword evidence="3 9" id="KW-0479">Metal-binding</keyword>
<comment type="catalytic activity">
    <reaction evidence="6 9 10">
        <text>4-methyl-5-(2-phosphooxyethyl)-thiazole + 4-amino-2-methyl-5-(diphosphooxymethyl)pyrimidine + H(+) = thiamine phosphate + diphosphate</text>
        <dbReference type="Rhea" id="RHEA:22328"/>
        <dbReference type="ChEBI" id="CHEBI:15378"/>
        <dbReference type="ChEBI" id="CHEBI:33019"/>
        <dbReference type="ChEBI" id="CHEBI:37575"/>
        <dbReference type="ChEBI" id="CHEBI:57841"/>
        <dbReference type="ChEBI" id="CHEBI:58296"/>
        <dbReference type="EC" id="2.5.1.3"/>
    </reaction>
</comment>
<feature type="binding site" evidence="9">
    <location>
        <position position="106"/>
    </location>
    <ligand>
        <name>4-amino-2-methyl-5-(diphosphooxymethyl)pyrimidine</name>
        <dbReference type="ChEBI" id="CHEBI:57841"/>
    </ligand>
</feature>
<feature type="binding site" evidence="9">
    <location>
        <position position="70"/>
    </location>
    <ligand>
        <name>Mg(2+)</name>
        <dbReference type="ChEBI" id="CHEBI:18420"/>
    </ligand>
</feature>
<dbReference type="GO" id="GO:0009229">
    <property type="term" value="P:thiamine diphosphate biosynthetic process"/>
    <property type="evidence" value="ECO:0007669"/>
    <property type="project" value="UniProtKB-UniRule"/>
</dbReference>
<evidence type="ECO:0000256" key="9">
    <source>
        <dbReference type="HAMAP-Rule" id="MF_00097"/>
    </source>
</evidence>
<dbReference type="AlphaFoldDB" id="A0A0V8GD75"/>
<dbReference type="CDD" id="cd00564">
    <property type="entry name" value="TMP_TenI"/>
    <property type="match status" value="1"/>
</dbReference>
<dbReference type="PANTHER" id="PTHR20857">
    <property type="entry name" value="THIAMINE-PHOSPHATE PYROPHOSPHORYLASE"/>
    <property type="match status" value="1"/>
</dbReference>
<dbReference type="GO" id="GO:0005737">
    <property type="term" value="C:cytoplasm"/>
    <property type="evidence" value="ECO:0007669"/>
    <property type="project" value="TreeGrafter"/>
</dbReference>
<keyword evidence="5 9" id="KW-0784">Thiamine biosynthesis</keyword>
<dbReference type="OrthoDB" id="9812206at2"/>
<evidence type="ECO:0000256" key="8">
    <source>
        <dbReference type="ARBA" id="ARBA00047883"/>
    </source>
</evidence>
<proteinExistence type="inferred from homology"/>
<dbReference type="RefSeq" id="WP_058265744.1">
    <property type="nucleotide sequence ID" value="NZ_FMYN01000005.1"/>
</dbReference>
<keyword evidence="2 9" id="KW-0808">Transferase</keyword>
<dbReference type="InterPro" id="IPR034291">
    <property type="entry name" value="TMP_synthase"/>
</dbReference>
<evidence type="ECO:0000256" key="2">
    <source>
        <dbReference type="ARBA" id="ARBA00022679"/>
    </source>
</evidence>
<feature type="binding site" evidence="9">
    <location>
        <position position="88"/>
    </location>
    <ligand>
        <name>Mg(2+)</name>
        <dbReference type="ChEBI" id="CHEBI:18420"/>
    </ligand>
</feature>
<feature type="binding site" evidence="9">
    <location>
        <position position="135"/>
    </location>
    <ligand>
        <name>4-amino-2-methyl-5-(diphosphooxymethyl)pyrimidine</name>
        <dbReference type="ChEBI" id="CHEBI:57841"/>
    </ligand>
</feature>
<feature type="binding site" evidence="9">
    <location>
        <begin position="132"/>
        <end position="134"/>
    </location>
    <ligand>
        <name>2-[(2R,5Z)-2-carboxy-4-methylthiazol-5(2H)-ylidene]ethyl phosphate</name>
        <dbReference type="ChEBI" id="CHEBI:62899"/>
    </ligand>
</feature>
<dbReference type="Gene3D" id="3.20.20.70">
    <property type="entry name" value="Aldolase class I"/>
    <property type="match status" value="1"/>
</dbReference>
<dbReference type="InterPro" id="IPR022998">
    <property type="entry name" value="ThiamineP_synth_TenI"/>
</dbReference>
<dbReference type="GO" id="GO:0000287">
    <property type="term" value="F:magnesium ion binding"/>
    <property type="evidence" value="ECO:0007669"/>
    <property type="project" value="UniProtKB-UniRule"/>
</dbReference>
<dbReference type="PANTHER" id="PTHR20857:SF23">
    <property type="entry name" value="THIAMINE BIOSYNTHETIC BIFUNCTIONAL ENZYME"/>
    <property type="match status" value="1"/>
</dbReference>
<comment type="cofactor">
    <cofactor evidence="9">
        <name>Mg(2+)</name>
        <dbReference type="ChEBI" id="CHEBI:18420"/>
    </cofactor>
    <text evidence="9">Binds 1 Mg(2+) ion per subunit.</text>
</comment>
<evidence type="ECO:0000313" key="13">
    <source>
        <dbReference type="EMBL" id="KSU48122.1"/>
    </source>
</evidence>
<comment type="pathway">
    <text evidence="1 9 11">Cofactor biosynthesis; thiamine diphosphate biosynthesis; thiamine phosphate from 4-amino-2-methyl-5-diphosphomethylpyrimidine and 4-methyl-5-(2-phosphoethyl)-thiazole: step 1/1.</text>
</comment>
<comment type="function">
    <text evidence="9">Condenses 4-methyl-5-(beta-hydroxyethyl)thiazole monophosphate (THZ-P) and 2-methyl-4-amino-5-hydroxymethyl pyrimidine pyrophosphate (HMP-PP) to form thiamine monophosphate (TMP).</text>
</comment>
<evidence type="ECO:0000259" key="12">
    <source>
        <dbReference type="Pfam" id="PF02581"/>
    </source>
</evidence>
<feature type="binding site" evidence="9">
    <location>
        <begin position="181"/>
        <end position="182"/>
    </location>
    <ligand>
        <name>2-[(2R,5Z)-2-carboxy-4-methylthiazol-5(2H)-ylidene]ethyl phosphate</name>
        <dbReference type="ChEBI" id="CHEBI:62899"/>
    </ligand>
</feature>
<sequence>MSIDYSIYAVTDRRYHPGVAIETVVEEAILGGTTIVQLREKTAQGKEFFDQAVRLKALTDRYDVPLIINDRIDIALLVGAGLHIGQEDIPLTAARRLLPDAVIGVSVATVAQAIEAERDGASYLGVGSLFATSSKADADSMSHTMLQAIREAVRLPLIGIGGITATNVSSLPIPLEGYAVISEIFAKEDRQLAAQQMTDAVREWHQSLQNRV</sequence>
<organism evidence="13 14">
    <name type="scientific">Exiguobacterium indicum</name>
    <dbReference type="NCBI Taxonomy" id="296995"/>
    <lineage>
        <taxon>Bacteria</taxon>
        <taxon>Bacillati</taxon>
        <taxon>Bacillota</taxon>
        <taxon>Bacilli</taxon>
        <taxon>Bacillales</taxon>
        <taxon>Bacillales Family XII. Incertae Sedis</taxon>
        <taxon>Exiguobacterium</taxon>
    </lineage>
</organism>
<name>A0A0V8GD75_9BACL</name>
<accession>A0A0V8GD75</accession>
<dbReference type="InterPro" id="IPR036206">
    <property type="entry name" value="ThiamineP_synth_sf"/>
</dbReference>
<evidence type="ECO:0000256" key="4">
    <source>
        <dbReference type="ARBA" id="ARBA00022842"/>
    </source>
</evidence>
<evidence type="ECO:0000256" key="10">
    <source>
        <dbReference type="RuleBase" id="RU003826"/>
    </source>
</evidence>
<comment type="catalytic activity">
    <reaction evidence="7 9 10">
        <text>2-(2-carboxy-4-methylthiazol-5-yl)ethyl phosphate + 4-amino-2-methyl-5-(diphosphooxymethyl)pyrimidine + 2 H(+) = thiamine phosphate + CO2 + diphosphate</text>
        <dbReference type="Rhea" id="RHEA:47848"/>
        <dbReference type="ChEBI" id="CHEBI:15378"/>
        <dbReference type="ChEBI" id="CHEBI:16526"/>
        <dbReference type="ChEBI" id="CHEBI:33019"/>
        <dbReference type="ChEBI" id="CHEBI:37575"/>
        <dbReference type="ChEBI" id="CHEBI:57841"/>
        <dbReference type="ChEBI" id="CHEBI:62890"/>
        <dbReference type="EC" id="2.5.1.3"/>
    </reaction>
</comment>
<evidence type="ECO:0000313" key="14">
    <source>
        <dbReference type="Proteomes" id="UP000053797"/>
    </source>
</evidence>
<dbReference type="InterPro" id="IPR013785">
    <property type="entry name" value="Aldolase_TIM"/>
</dbReference>